<gene>
    <name evidence="1" type="ORF">Fmac_010748</name>
</gene>
<comment type="caution">
    <text evidence="1">The sequence shown here is derived from an EMBL/GenBank/DDBJ whole genome shotgun (WGS) entry which is preliminary data.</text>
</comment>
<proteinExistence type="predicted"/>
<sequence>MTLKWWGQQRKLTQNEKVPCSVSKTYESSTRNNKLGEQVLLFVLLFHRSADVQDEDFTGHLF</sequence>
<evidence type="ECO:0000313" key="1">
    <source>
        <dbReference type="EMBL" id="KAL2336302.1"/>
    </source>
</evidence>
<accession>A0ABD1ML78</accession>
<dbReference type="EMBL" id="JBGMDY010000004">
    <property type="protein sequence ID" value="KAL2336302.1"/>
    <property type="molecule type" value="Genomic_DNA"/>
</dbReference>
<evidence type="ECO:0000313" key="2">
    <source>
        <dbReference type="Proteomes" id="UP001603857"/>
    </source>
</evidence>
<dbReference type="AlphaFoldDB" id="A0ABD1ML78"/>
<name>A0ABD1ML78_9FABA</name>
<organism evidence="1 2">
    <name type="scientific">Flemingia macrophylla</name>
    <dbReference type="NCBI Taxonomy" id="520843"/>
    <lineage>
        <taxon>Eukaryota</taxon>
        <taxon>Viridiplantae</taxon>
        <taxon>Streptophyta</taxon>
        <taxon>Embryophyta</taxon>
        <taxon>Tracheophyta</taxon>
        <taxon>Spermatophyta</taxon>
        <taxon>Magnoliopsida</taxon>
        <taxon>eudicotyledons</taxon>
        <taxon>Gunneridae</taxon>
        <taxon>Pentapetalae</taxon>
        <taxon>rosids</taxon>
        <taxon>fabids</taxon>
        <taxon>Fabales</taxon>
        <taxon>Fabaceae</taxon>
        <taxon>Papilionoideae</taxon>
        <taxon>50 kb inversion clade</taxon>
        <taxon>NPAAA clade</taxon>
        <taxon>indigoferoid/millettioid clade</taxon>
        <taxon>Phaseoleae</taxon>
        <taxon>Flemingia</taxon>
    </lineage>
</organism>
<dbReference type="Proteomes" id="UP001603857">
    <property type="component" value="Unassembled WGS sequence"/>
</dbReference>
<keyword evidence="2" id="KW-1185">Reference proteome</keyword>
<protein>
    <submittedName>
        <fullName evidence="1">Uncharacterized protein</fullName>
    </submittedName>
</protein>
<reference evidence="1 2" key="1">
    <citation type="submission" date="2024-08" db="EMBL/GenBank/DDBJ databases">
        <title>Insights into the chromosomal genome structure of Flemingia macrophylla.</title>
        <authorList>
            <person name="Ding Y."/>
            <person name="Zhao Y."/>
            <person name="Bi W."/>
            <person name="Wu M."/>
            <person name="Zhao G."/>
            <person name="Gong Y."/>
            <person name="Li W."/>
            <person name="Zhang P."/>
        </authorList>
    </citation>
    <scope>NUCLEOTIDE SEQUENCE [LARGE SCALE GENOMIC DNA]</scope>
    <source>
        <strain evidence="1">DYQJB</strain>
        <tissue evidence="1">Leaf</tissue>
    </source>
</reference>